<feature type="chain" id="PRO_5035201611" description="T9SS C-terminal target domain-containing protein" evidence="1">
    <location>
        <begin position="22"/>
        <end position="1138"/>
    </location>
</feature>
<dbReference type="Gene3D" id="2.60.120.200">
    <property type="match status" value="1"/>
</dbReference>
<dbReference type="SUPFAM" id="SSF49785">
    <property type="entry name" value="Galactose-binding domain-like"/>
    <property type="match status" value="1"/>
</dbReference>
<feature type="signal peptide" evidence="1">
    <location>
        <begin position="1"/>
        <end position="21"/>
    </location>
</feature>
<dbReference type="PROSITE" id="PS50853">
    <property type="entry name" value="FN3"/>
    <property type="match status" value="1"/>
</dbReference>
<evidence type="ECO:0000259" key="2">
    <source>
        <dbReference type="PROSITE" id="PS50022"/>
    </source>
</evidence>
<keyword evidence="5" id="KW-1185">Reference proteome</keyword>
<evidence type="ECO:0000256" key="1">
    <source>
        <dbReference type="SAM" id="SignalP"/>
    </source>
</evidence>
<evidence type="ECO:0000313" key="4">
    <source>
        <dbReference type="EMBL" id="GGB10026.1"/>
    </source>
</evidence>
<dbReference type="PROSITE" id="PS50022">
    <property type="entry name" value="FA58C_3"/>
    <property type="match status" value="1"/>
</dbReference>
<protein>
    <recommendedName>
        <fullName evidence="6">T9SS C-terminal target domain-containing protein</fullName>
    </recommendedName>
</protein>
<dbReference type="CDD" id="cd00063">
    <property type="entry name" value="FN3"/>
    <property type="match status" value="1"/>
</dbReference>
<evidence type="ECO:0000313" key="5">
    <source>
        <dbReference type="Proteomes" id="UP000607559"/>
    </source>
</evidence>
<organism evidence="4 5">
    <name type="scientific">Puia dinghuensis</name>
    <dbReference type="NCBI Taxonomy" id="1792502"/>
    <lineage>
        <taxon>Bacteria</taxon>
        <taxon>Pseudomonadati</taxon>
        <taxon>Bacteroidota</taxon>
        <taxon>Chitinophagia</taxon>
        <taxon>Chitinophagales</taxon>
        <taxon>Chitinophagaceae</taxon>
        <taxon>Puia</taxon>
    </lineage>
</organism>
<dbReference type="InterPro" id="IPR000421">
    <property type="entry name" value="FA58C"/>
</dbReference>
<dbReference type="SUPFAM" id="SSF49265">
    <property type="entry name" value="Fibronectin type III"/>
    <property type="match status" value="1"/>
</dbReference>
<dbReference type="SMART" id="SM00060">
    <property type="entry name" value="FN3"/>
    <property type="match status" value="1"/>
</dbReference>
<dbReference type="InterPro" id="IPR013783">
    <property type="entry name" value="Ig-like_fold"/>
</dbReference>
<proteinExistence type="predicted"/>
<comment type="caution">
    <text evidence="4">The sequence shown here is derived from an EMBL/GenBank/DDBJ whole genome shotgun (WGS) entry which is preliminary data.</text>
</comment>
<dbReference type="Pfam" id="PF18962">
    <property type="entry name" value="Por_Secre_tail"/>
    <property type="match status" value="1"/>
</dbReference>
<dbReference type="InterPro" id="IPR008979">
    <property type="entry name" value="Galactose-bd-like_sf"/>
</dbReference>
<dbReference type="Gene3D" id="2.60.120.260">
    <property type="entry name" value="Galactose-binding domain-like"/>
    <property type="match status" value="1"/>
</dbReference>
<dbReference type="NCBIfam" id="TIGR04183">
    <property type="entry name" value="Por_Secre_tail"/>
    <property type="match status" value="1"/>
</dbReference>
<dbReference type="InterPro" id="IPR026444">
    <property type="entry name" value="Secre_tail"/>
</dbReference>
<feature type="domain" description="F5/8 type C" evidence="2">
    <location>
        <begin position="529"/>
        <end position="673"/>
    </location>
</feature>
<dbReference type="RefSeq" id="WP_188934425.1">
    <property type="nucleotide sequence ID" value="NZ_BMJC01000004.1"/>
</dbReference>
<accession>A0A8J2UF98</accession>
<evidence type="ECO:0000259" key="3">
    <source>
        <dbReference type="PROSITE" id="PS50853"/>
    </source>
</evidence>
<gene>
    <name evidence="4" type="ORF">GCM10011511_36940</name>
</gene>
<dbReference type="EMBL" id="BMJC01000004">
    <property type="protein sequence ID" value="GGB10026.1"/>
    <property type="molecule type" value="Genomic_DNA"/>
</dbReference>
<reference evidence="4" key="2">
    <citation type="submission" date="2020-09" db="EMBL/GenBank/DDBJ databases">
        <authorList>
            <person name="Sun Q."/>
            <person name="Zhou Y."/>
        </authorList>
    </citation>
    <scope>NUCLEOTIDE SEQUENCE</scope>
    <source>
        <strain evidence="4">CGMCC 1.15448</strain>
    </source>
</reference>
<feature type="domain" description="Fibronectin type-III" evidence="3">
    <location>
        <begin position="680"/>
        <end position="767"/>
    </location>
</feature>
<keyword evidence="1" id="KW-0732">Signal</keyword>
<dbReference type="InterPro" id="IPR036116">
    <property type="entry name" value="FN3_sf"/>
</dbReference>
<dbReference type="Proteomes" id="UP000607559">
    <property type="component" value="Unassembled WGS sequence"/>
</dbReference>
<dbReference type="Gene3D" id="2.60.40.10">
    <property type="entry name" value="Immunoglobulins"/>
    <property type="match status" value="2"/>
</dbReference>
<dbReference type="Pfam" id="PF00754">
    <property type="entry name" value="F5_F8_type_C"/>
    <property type="match status" value="1"/>
</dbReference>
<name>A0A8J2UF98_9BACT</name>
<dbReference type="AlphaFoldDB" id="A0A8J2UF98"/>
<evidence type="ECO:0008006" key="6">
    <source>
        <dbReference type="Google" id="ProtNLM"/>
    </source>
</evidence>
<reference evidence="4" key="1">
    <citation type="journal article" date="2014" name="Int. J. Syst. Evol. Microbiol.">
        <title>Complete genome sequence of Corynebacterium casei LMG S-19264T (=DSM 44701T), isolated from a smear-ripened cheese.</title>
        <authorList>
            <consortium name="US DOE Joint Genome Institute (JGI-PGF)"/>
            <person name="Walter F."/>
            <person name="Albersmeier A."/>
            <person name="Kalinowski J."/>
            <person name="Ruckert C."/>
        </authorList>
    </citation>
    <scope>NUCLEOTIDE SEQUENCE</scope>
    <source>
        <strain evidence="4">CGMCC 1.15448</strain>
    </source>
</reference>
<dbReference type="Pfam" id="PF00041">
    <property type="entry name" value="fn3"/>
    <property type="match status" value="1"/>
</dbReference>
<dbReference type="InterPro" id="IPR003961">
    <property type="entry name" value="FN3_dom"/>
</dbReference>
<sequence length="1138" mass="121432">MRNSILLLWSLLSSVTLSLHAQVNITTQHINSNRTGWNNRETTLNTKNVKPGAFGKLFTLPIDDQMFAEPLIYRVNMPGFGIRNVLYLATCNNTVYAYDADSVRAAGPYWSKNLTPAGSRPPKNTDMVGACQNNYKDLANIGIVGTPVIDTTTNTIYLVARSVNTSGTQVFKQYLHAMDITTGNEKANSPVLITDTVAGNAYGGANTPFNPQTQNQRAGLLLLNGTVYIAWGSHCDLDPYHGWIMGYDETTLQRKIGYCTTPDGFGGGIWLSGGGLPADASGNIYATTGNGTIGVGADFTNNRNRGESMVKLADSGNTLKVVDYFAPYNANTLINNDLDFGSTEVLLIPNMNRVLAGCKDGNLYLADVNNLGQFDTAGNHNFQTIPLGSNALFHSNFGYYQGTAKEFIYTWPENTDLKAFPVNRVAGNLDVAHVVTAGYPGPIGASGATFSSSSNGSVDSTGIVWITHAYNCDANHQVCPGIVRAVNASNITQELWNSNMVPTDSIGNYAKFSSPTIANGKLYVASWSGNLVVYGLTNQPVDTCVTPNLALGMTATASSLLNGGVPASNAFDGNITTWWESQPTDAEWLYVDLGEKFNLCGVVIFWTADYGKDYDIQVSNDASTWTTIKSVRGNTGLKDYIGLQGAGRYVRMNGITRGTANGYGIYEMQVYGTSAVNCPAPANLQATNIQKNSATLTWTAVPNATQYSIQYRNVESLSWTTVTSNTNSVQVSALSCSSDYDFQVAVTCSGGLFSEYSSPAGFSTLYCSAACSTIPTRWSQLDIGSVGVAGGACYDGATFTLQGSGADIGGTADAFRFAFQTLTGNDQFVGRVVTQDNTNADNKVGIMIRLTSDPGSPNAFIGITSASGAFFQTRSTQGGNTSSTSASGTHIAPYWVKLIKSGANYSGFISPDGLTWTQVGATANLGFGAGGSATLAGLAITSHDNTVLSTATMDNFTQADPLPVTLVNFTGAVTGQSVLLRWTTAQEQNSDRFEVERSIDGAHYTTLTTVQAAGNSTIERQYSAEDATPVEGVDYYRLRLVDLDGKFTYSPVVLIHYGRQTAPLLFPNPASSYFTLIAGAQPITEVRVYDLTGRMALQLLAGNAGPTLTLPCSKLSAGLYFVEIRTAGGRYVQKLLKN</sequence>